<organism evidence="9 10">
    <name type="scientific">Thalassoglobus polymorphus</name>
    <dbReference type="NCBI Taxonomy" id="2527994"/>
    <lineage>
        <taxon>Bacteria</taxon>
        <taxon>Pseudomonadati</taxon>
        <taxon>Planctomycetota</taxon>
        <taxon>Planctomycetia</taxon>
        <taxon>Planctomycetales</taxon>
        <taxon>Planctomycetaceae</taxon>
        <taxon>Thalassoglobus</taxon>
    </lineage>
</organism>
<keyword evidence="2 4" id="KW-0479">Metal-binding</keyword>
<feature type="domain" description="PDZ" evidence="7">
    <location>
        <begin position="650"/>
        <end position="737"/>
    </location>
</feature>
<feature type="domain" description="Cytochrome c" evidence="8">
    <location>
        <begin position="1006"/>
        <end position="1228"/>
    </location>
</feature>
<evidence type="ECO:0000256" key="5">
    <source>
        <dbReference type="SAM" id="Coils"/>
    </source>
</evidence>
<dbReference type="Pfam" id="PF13180">
    <property type="entry name" value="PDZ_2"/>
    <property type="match status" value="1"/>
</dbReference>
<keyword evidence="5" id="KW-0175">Coiled coil</keyword>
<accession>A0A517QRU8</accession>
<feature type="coiled-coil region" evidence="5">
    <location>
        <begin position="169"/>
        <end position="203"/>
    </location>
</feature>
<dbReference type="SUPFAM" id="SSF50156">
    <property type="entry name" value="PDZ domain-like"/>
    <property type="match status" value="1"/>
</dbReference>
<dbReference type="SMART" id="SM00228">
    <property type="entry name" value="PDZ"/>
    <property type="match status" value="1"/>
</dbReference>
<dbReference type="Proteomes" id="UP000315724">
    <property type="component" value="Chromosome"/>
</dbReference>
<feature type="domain" description="Cytochrome c" evidence="8">
    <location>
        <begin position="392"/>
        <end position="517"/>
    </location>
</feature>
<dbReference type="OrthoDB" id="9804649at2"/>
<evidence type="ECO:0000256" key="3">
    <source>
        <dbReference type="ARBA" id="ARBA00023004"/>
    </source>
</evidence>
<feature type="domain" description="Cytochrome c" evidence="8">
    <location>
        <begin position="1262"/>
        <end position="1361"/>
    </location>
</feature>
<dbReference type="SUPFAM" id="SSF48695">
    <property type="entry name" value="Multiheme cytochromes"/>
    <property type="match status" value="1"/>
</dbReference>
<keyword evidence="1 4" id="KW-0349">Heme</keyword>
<feature type="domain" description="Cytochrome c" evidence="8">
    <location>
        <begin position="531"/>
        <end position="629"/>
    </location>
</feature>
<name>A0A517QRU8_9PLAN</name>
<dbReference type="SUPFAM" id="SSF46626">
    <property type="entry name" value="Cytochrome c"/>
    <property type="match status" value="4"/>
</dbReference>
<dbReference type="InterPro" id="IPR009056">
    <property type="entry name" value="Cyt_c-like_dom"/>
</dbReference>
<dbReference type="InterPro" id="IPR036280">
    <property type="entry name" value="Multihaem_cyt_sf"/>
</dbReference>
<evidence type="ECO:0000256" key="1">
    <source>
        <dbReference type="ARBA" id="ARBA00022617"/>
    </source>
</evidence>
<feature type="coiled-coil region" evidence="5">
    <location>
        <begin position="65"/>
        <end position="113"/>
    </location>
</feature>
<evidence type="ECO:0000259" key="7">
    <source>
        <dbReference type="PROSITE" id="PS50106"/>
    </source>
</evidence>
<feature type="compositionally biased region" description="Basic and acidic residues" evidence="6">
    <location>
        <begin position="884"/>
        <end position="893"/>
    </location>
</feature>
<keyword evidence="10" id="KW-1185">Reference proteome</keyword>
<dbReference type="CDD" id="cd06779">
    <property type="entry name" value="cpPDZ_Deg_HtrA-like"/>
    <property type="match status" value="1"/>
</dbReference>
<dbReference type="InterPro" id="IPR036034">
    <property type="entry name" value="PDZ_sf"/>
</dbReference>
<evidence type="ECO:0000313" key="10">
    <source>
        <dbReference type="Proteomes" id="UP000315724"/>
    </source>
</evidence>
<reference evidence="9 10" key="1">
    <citation type="submission" date="2019-02" db="EMBL/GenBank/DDBJ databases">
        <title>Deep-cultivation of Planctomycetes and their phenomic and genomic characterization uncovers novel biology.</title>
        <authorList>
            <person name="Wiegand S."/>
            <person name="Jogler M."/>
            <person name="Boedeker C."/>
            <person name="Pinto D."/>
            <person name="Vollmers J."/>
            <person name="Rivas-Marin E."/>
            <person name="Kohn T."/>
            <person name="Peeters S.H."/>
            <person name="Heuer A."/>
            <person name="Rast P."/>
            <person name="Oberbeckmann S."/>
            <person name="Bunk B."/>
            <person name="Jeske O."/>
            <person name="Meyerdierks A."/>
            <person name="Storesund J.E."/>
            <person name="Kallscheuer N."/>
            <person name="Luecker S."/>
            <person name="Lage O.M."/>
            <person name="Pohl T."/>
            <person name="Merkel B.J."/>
            <person name="Hornburger P."/>
            <person name="Mueller R.-W."/>
            <person name="Bruemmer F."/>
            <person name="Labrenz M."/>
            <person name="Spormann A.M."/>
            <person name="Op den Camp H."/>
            <person name="Overmann J."/>
            <person name="Amann R."/>
            <person name="Jetten M.S.M."/>
            <person name="Mascher T."/>
            <person name="Medema M.H."/>
            <person name="Devos D.P."/>
            <person name="Kaster A.-K."/>
            <person name="Ovreas L."/>
            <person name="Rohde M."/>
            <person name="Galperin M.Y."/>
            <person name="Jogler C."/>
        </authorList>
    </citation>
    <scope>NUCLEOTIDE SEQUENCE [LARGE SCALE GENOMIC DNA]</scope>
    <source>
        <strain evidence="9 10">Mal48</strain>
    </source>
</reference>
<evidence type="ECO:0000256" key="4">
    <source>
        <dbReference type="PROSITE-ProRule" id="PRU00433"/>
    </source>
</evidence>
<dbReference type="GO" id="GO:0046872">
    <property type="term" value="F:metal ion binding"/>
    <property type="evidence" value="ECO:0007669"/>
    <property type="project" value="UniProtKB-KW"/>
</dbReference>
<dbReference type="InterPro" id="IPR001478">
    <property type="entry name" value="PDZ"/>
</dbReference>
<protein>
    <submittedName>
        <fullName evidence="9">Cytochrome c</fullName>
    </submittedName>
</protein>
<gene>
    <name evidence="9" type="ORF">Mal48_36070</name>
</gene>
<sequence>MPASEQYWRSLPQMHKVFAASAVLLLGTTLLMMYKDESRSWKKYQKQGEIYRYQRIEEELEQYDDAEYQKNVQLLKDQIAEYEGQWTDRSDEIKELESKLTRLEGQVEILKTKSKSRNAFRDKARADYDIAVRDNASPDVLSNALKAFEEAKQSAQESSLAFQQAVANYDAVKSELDSKRSQLTEAESALTKAQLSQNALEEQKQLLKPDSAFRSFKRWMKELPIIEGFNPHLKIQYDWPSGLNQQLGMVSVGRVDRCRTCHVNIDDFSVTRKDGEIVATNQTYVAEKYPQPFVSHPNPELFLTSTSPHPVNSFGCTICHAGDGSGTSFQNAEHTPSDPAIAEEWASKHDWHSNHFWEAPMYPNQFIESTCLKCHHDVVELGENEKYGATAPKVVKGWETIRDYGCFGCHEINGYDGTTPIGPDLRLEPNTPEELAAIEADPNMIAGDMRKVGPSLRHIDSKLTPEFVAYWTEEPKRFRPDTRMPQFFDLTNQHDEMAALLQPMELLGIAKYLEAKSQEFDVQTPKDDYKPDAKRGEDLFAKRGCLACHSKQDEAFAGVTADFGPDLSKIHEKIKPGEDGFNWLYTWIKQPSLYHTRTKMPDLYLDTYTEGETTIDPAADIAAYLLEGGAREFPALPKPENDLGLVFDHDFSLEKAKSIGLGEEGFRGLLIQEVIQGSAAQRAQVQIGENWEDRPLVPGDIVISINGTSLKSIQELKEIVHNAKVGEEVKLVVLRNRKEITTRLFVSTPADDLVLLYLGKSLDKPGVEKTLEQRRFPVTSDMFEDNKTPANFIKGDEIELAPLSMDEEVSPEEWEKRKLVYIGRRTIARYGCYGCHDIPGFETARPIGTALQDWGHKDTSKLAFEHIHEFLHHHGEISETPASEDAHGDDHHGSAALGTSTAARMEKIVKDSKAGDPNVTDQDLTEAMLYKSAISHGRAGFLWQKLRQPRSYDYKKTETKNWDERLRMPKFPFNPEQIEAVSTFVLGLVAQPPAPEFQFQPNKEQEAIFGGERLLAKFNCTGCHVLEMDSVEFEYDPKVLAIKGQDISEADMPAFDLLQHIKPVGSDGQGATGEVTEDGSVVYNARGFIQGVPDPEEEDPEFRFYSYRFWDGFQLDDGKFILPSEAVQIGESQIRKFIDGRGGDFGKWLVNRLAPELSKTPGGNDFNAAWQASVPPLTSEGYKVQTPWLYRFLKNPEPIRRTTVLRMPRFNMSDEEAQTLANYFSAKDGVPFPYQTIPQNQLDYQAQQANTYHSEFPDAEIDYLSASWNVLNGPLCRKCHNVGGNVVNDPKQVKGPNLQRVESRLRPEWTQLWVYKPMWVYPYTAMPENFPSDKPAEMKKMFGGENPRQAQSVIDALFNYADLIEVHGETTYNPESATPPAQPGGAE</sequence>
<keyword evidence="3 4" id="KW-0408">Iron</keyword>
<dbReference type="PROSITE" id="PS51007">
    <property type="entry name" value="CYTC"/>
    <property type="match status" value="4"/>
</dbReference>
<dbReference type="InterPro" id="IPR036909">
    <property type="entry name" value="Cyt_c-like_dom_sf"/>
</dbReference>
<feature type="region of interest" description="Disordered" evidence="6">
    <location>
        <begin position="879"/>
        <end position="899"/>
    </location>
</feature>
<dbReference type="KEGG" id="tpol:Mal48_36070"/>
<evidence type="ECO:0000256" key="6">
    <source>
        <dbReference type="SAM" id="MobiDB-lite"/>
    </source>
</evidence>
<dbReference type="EMBL" id="CP036267">
    <property type="protein sequence ID" value="QDT34347.1"/>
    <property type="molecule type" value="Genomic_DNA"/>
</dbReference>
<dbReference type="Gene3D" id="1.10.760.10">
    <property type="entry name" value="Cytochrome c-like domain"/>
    <property type="match status" value="4"/>
</dbReference>
<evidence type="ECO:0000259" key="8">
    <source>
        <dbReference type="PROSITE" id="PS51007"/>
    </source>
</evidence>
<evidence type="ECO:0000256" key="2">
    <source>
        <dbReference type="ARBA" id="ARBA00022723"/>
    </source>
</evidence>
<proteinExistence type="predicted"/>
<dbReference type="PROSITE" id="PS50106">
    <property type="entry name" value="PDZ"/>
    <property type="match status" value="1"/>
</dbReference>
<dbReference type="Gene3D" id="2.30.42.10">
    <property type="match status" value="1"/>
</dbReference>
<dbReference type="GO" id="GO:0009055">
    <property type="term" value="F:electron transfer activity"/>
    <property type="evidence" value="ECO:0007669"/>
    <property type="project" value="InterPro"/>
</dbReference>
<dbReference type="GO" id="GO:0020037">
    <property type="term" value="F:heme binding"/>
    <property type="evidence" value="ECO:0007669"/>
    <property type="project" value="InterPro"/>
</dbReference>
<evidence type="ECO:0000313" key="9">
    <source>
        <dbReference type="EMBL" id="QDT34347.1"/>
    </source>
</evidence>
<dbReference type="Gene3D" id="1.10.287.1490">
    <property type="match status" value="1"/>
</dbReference>